<dbReference type="PANTHER" id="PTHR22780">
    <property type="entry name" value="ADAPTIN, ALPHA/GAMMA/EPSILON"/>
    <property type="match status" value="1"/>
</dbReference>
<comment type="subcellular location">
    <subcellularLocation>
        <location evidence="1">Endomembrane system</location>
    </subcellularLocation>
    <subcellularLocation>
        <location evidence="2">Golgi apparatus</location>
    </subcellularLocation>
</comment>
<keyword evidence="9" id="KW-1185">Reference proteome</keyword>
<dbReference type="Proteomes" id="UP000277928">
    <property type="component" value="Unassembled WGS sequence"/>
</dbReference>
<dbReference type="OrthoDB" id="28053at2759"/>
<evidence type="ECO:0000256" key="5">
    <source>
        <dbReference type="ARBA" id="ARBA00023034"/>
    </source>
</evidence>
<dbReference type="SUPFAM" id="SSF49348">
    <property type="entry name" value="Clathrin adaptor appendage domain"/>
    <property type="match status" value="1"/>
</dbReference>
<dbReference type="GO" id="GO:0006886">
    <property type="term" value="P:intracellular protein transport"/>
    <property type="evidence" value="ECO:0007669"/>
    <property type="project" value="InterPro"/>
</dbReference>
<proteinExistence type="predicted"/>
<evidence type="ECO:0000313" key="8">
    <source>
        <dbReference type="EMBL" id="VDM92529.1"/>
    </source>
</evidence>
<protein>
    <recommendedName>
        <fullName evidence="7">GAE domain-containing protein</fullName>
    </recommendedName>
</protein>
<dbReference type="STRING" id="42156.A0A3P7JV15"/>
<dbReference type="EMBL" id="UYRX01001987">
    <property type="protein sequence ID" value="VDM92529.1"/>
    <property type="molecule type" value="Genomic_DNA"/>
</dbReference>
<dbReference type="InterPro" id="IPR008152">
    <property type="entry name" value="Clathrin_a/b/g-adaptin_app_Ig"/>
</dbReference>
<keyword evidence="5" id="KW-0333">Golgi apparatus</keyword>
<dbReference type="SMART" id="SM00809">
    <property type="entry name" value="Alpha_adaptinC2"/>
    <property type="match status" value="1"/>
</dbReference>
<evidence type="ECO:0000313" key="9">
    <source>
        <dbReference type="Proteomes" id="UP000277928"/>
    </source>
</evidence>
<evidence type="ECO:0000256" key="3">
    <source>
        <dbReference type="ARBA" id="ARBA00022448"/>
    </source>
</evidence>
<name>A0A3P7JV15_LITSI</name>
<dbReference type="Pfam" id="PF02883">
    <property type="entry name" value="Alpha_adaptinC2"/>
    <property type="match status" value="1"/>
</dbReference>
<dbReference type="InterPro" id="IPR013041">
    <property type="entry name" value="Clathrin_app_Ig-like_sf"/>
</dbReference>
<keyword evidence="4" id="KW-0653">Protein transport</keyword>
<accession>A0A3P7JV15</accession>
<dbReference type="AlphaFoldDB" id="A0A3P7JV15"/>
<keyword evidence="3" id="KW-0813">Transport</keyword>
<evidence type="ECO:0000256" key="2">
    <source>
        <dbReference type="ARBA" id="ARBA00004555"/>
    </source>
</evidence>
<dbReference type="GO" id="GO:0005794">
    <property type="term" value="C:Golgi apparatus"/>
    <property type="evidence" value="ECO:0007669"/>
    <property type="project" value="UniProtKB-SubCell"/>
</dbReference>
<feature type="domain" description="GAE" evidence="7">
    <location>
        <begin position="125"/>
        <end position="241"/>
    </location>
</feature>
<evidence type="ECO:0000256" key="6">
    <source>
        <dbReference type="ARBA" id="ARBA00023136"/>
    </source>
</evidence>
<dbReference type="GO" id="GO:0016192">
    <property type="term" value="P:vesicle-mediated transport"/>
    <property type="evidence" value="ECO:0007669"/>
    <property type="project" value="InterPro"/>
</dbReference>
<dbReference type="PROSITE" id="PS50180">
    <property type="entry name" value="GAE"/>
    <property type="match status" value="1"/>
</dbReference>
<keyword evidence="6" id="KW-0472">Membrane</keyword>
<evidence type="ECO:0000256" key="4">
    <source>
        <dbReference type="ARBA" id="ARBA00022927"/>
    </source>
</evidence>
<dbReference type="InterPro" id="IPR008153">
    <property type="entry name" value="GAE_dom"/>
</dbReference>
<evidence type="ECO:0000259" key="7">
    <source>
        <dbReference type="PROSITE" id="PS50180"/>
    </source>
</evidence>
<evidence type="ECO:0000256" key="1">
    <source>
        <dbReference type="ARBA" id="ARBA00004308"/>
    </source>
</evidence>
<dbReference type="Gene3D" id="2.60.40.1230">
    <property type="match status" value="1"/>
</dbReference>
<reference evidence="8 9" key="1">
    <citation type="submission" date="2018-08" db="EMBL/GenBank/DDBJ databases">
        <authorList>
            <person name="Laetsch R D."/>
            <person name="Stevens L."/>
            <person name="Kumar S."/>
            <person name="Blaxter L. M."/>
        </authorList>
    </citation>
    <scope>NUCLEOTIDE SEQUENCE [LARGE SCALE GENOMIC DNA]</scope>
</reference>
<organism evidence="8 9">
    <name type="scientific">Litomosoides sigmodontis</name>
    <name type="common">Filarial nematode worm</name>
    <dbReference type="NCBI Taxonomy" id="42156"/>
    <lineage>
        <taxon>Eukaryota</taxon>
        <taxon>Metazoa</taxon>
        <taxon>Ecdysozoa</taxon>
        <taxon>Nematoda</taxon>
        <taxon>Chromadorea</taxon>
        <taxon>Rhabditida</taxon>
        <taxon>Spirurina</taxon>
        <taxon>Spiruromorpha</taxon>
        <taxon>Filarioidea</taxon>
        <taxon>Onchocercidae</taxon>
        <taxon>Litomosoides</taxon>
    </lineage>
</organism>
<gene>
    <name evidence="8" type="ORF">NLS_LOCUS9824</name>
</gene>
<dbReference type="InterPro" id="IPR050840">
    <property type="entry name" value="Adaptor_Complx_Large_Subunit"/>
</dbReference>
<sequence>MPIITHSTLNAAAQPIERDTSINESCITENKLETANLLGDLEAPQLLECSEQKGEPSNLLDLMNLETNINGLIAAEAVNGAKTMDLVDGLINNSSTNKMSSKPAAPTLSDLDPFDLFSMDASKKPSQPSTIAINTNGIEGVLYVDCAFNENSVAVLRLLVTNNNPLPVEAFNFQAAVTKAFQIELLPPSSSNLPANRQGTIIQMINIRRISTTHPLKMRIKAFYKIDGRQQLIECLVPRIEGLS</sequence>